<evidence type="ECO:0000313" key="7">
    <source>
        <dbReference type="Proteomes" id="UP000799421"/>
    </source>
</evidence>
<reference evidence="6" key="1">
    <citation type="journal article" date="2020" name="Stud. Mycol.">
        <title>101 Dothideomycetes genomes: a test case for predicting lifestyles and emergence of pathogens.</title>
        <authorList>
            <person name="Haridas S."/>
            <person name="Albert R."/>
            <person name="Binder M."/>
            <person name="Bloem J."/>
            <person name="Labutti K."/>
            <person name="Salamov A."/>
            <person name="Andreopoulos B."/>
            <person name="Baker S."/>
            <person name="Barry K."/>
            <person name="Bills G."/>
            <person name="Bluhm B."/>
            <person name="Cannon C."/>
            <person name="Castanera R."/>
            <person name="Culley D."/>
            <person name="Daum C."/>
            <person name="Ezra D."/>
            <person name="Gonzalez J."/>
            <person name="Henrissat B."/>
            <person name="Kuo A."/>
            <person name="Liang C."/>
            <person name="Lipzen A."/>
            <person name="Lutzoni F."/>
            <person name="Magnuson J."/>
            <person name="Mondo S."/>
            <person name="Nolan M."/>
            <person name="Ohm R."/>
            <person name="Pangilinan J."/>
            <person name="Park H.-J."/>
            <person name="Ramirez L."/>
            <person name="Alfaro M."/>
            <person name="Sun H."/>
            <person name="Tritt A."/>
            <person name="Yoshinaga Y."/>
            <person name="Zwiers L.-H."/>
            <person name="Turgeon B."/>
            <person name="Goodwin S."/>
            <person name="Spatafora J."/>
            <person name="Crous P."/>
            <person name="Grigoriev I."/>
        </authorList>
    </citation>
    <scope>NUCLEOTIDE SEQUENCE</scope>
    <source>
        <strain evidence="6">CBS 480.64</strain>
    </source>
</reference>
<evidence type="ECO:0000256" key="3">
    <source>
        <dbReference type="ARBA" id="ARBA00022692"/>
    </source>
</evidence>
<gene>
    <name evidence="6" type="ORF">K470DRAFT_244239</name>
</gene>
<keyword evidence="5" id="KW-0472">Membrane</keyword>
<comment type="similarity">
    <text evidence="2">Belongs to the IFI6/IFI27 family.</text>
</comment>
<dbReference type="EMBL" id="MU005968">
    <property type="protein sequence ID" value="KAF2862098.1"/>
    <property type="molecule type" value="Genomic_DNA"/>
</dbReference>
<dbReference type="Gene3D" id="6.10.110.10">
    <property type="match status" value="1"/>
</dbReference>
<keyword evidence="3" id="KW-0812">Transmembrane</keyword>
<dbReference type="Pfam" id="PF06140">
    <property type="entry name" value="Ifi-6-16"/>
    <property type="match status" value="1"/>
</dbReference>
<dbReference type="PANTHER" id="PTHR16932">
    <property type="entry name" value="INTERFERON ALPHA-INDUCIBLE PROTEIN 27"/>
    <property type="match status" value="1"/>
</dbReference>
<evidence type="ECO:0000313" key="6">
    <source>
        <dbReference type="EMBL" id="KAF2862098.1"/>
    </source>
</evidence>
<organism evidence="6 7">
    <name type="scientific">Piedraia hortae CBS 480.64</name>
    <dbReference type="NCBI Taxonomy" id="1314780"/>
    <lineage>
        <taxon>Eukaryota</taxon>
        <taxon>Fungi</taxon>
        <taxon>Dikarya</taxon>
        <taxon>Ascomycota</taxon>
        <taxon>Pezizomycotina</taxon>
        <taxon>Dothideomycetes</taxon>
        <taxon>Dothideomycetidae</taxon>
        <taxon>Capnodiales</taxon>
        <taxon>Piedraiaceae</taxon>
        <taxon>Piedraia</taxon>
    </lineage>
</organism>
<dbReference type="Proteomes" id="UP000799421">
    <property type="component" value="Unassembled WGS sequence"/>
</dbReference>
<evidence type="ECO:0000256" key="2">
    <source>
        <dbReference type="ARBA" id="ARBA00007262"/>
    </source>
</evidence>
<keyword evidence="7" id="KW-1185">Reference proteome</keyword>
<dbReference type="InterPro" id="IPR009311">
    <property type="entry name" value="IFI6/IFI27-like"/>
</dbReference>
<sequence>MAEDIIYRVRVRVPENELLPLHEASFSPSPNLKENWLLSLSKIVWMKERRSNVLIARPWDFVLNLNGMVDSLPVTQRSDETNGQYPPAYRLPLSTLSIDTPIEEKLYRQERFAFGSLCYEIVRESAPYTNLPGLVIQSQFAVGEFPDDVKLLPDALFVSVLAFWSLEFARTMGLDDEMEALVRSQPGRFEALYGNVAAYAARNPVRFSLQALGGVTAITCFAAPAMLGVVGFGALGPVAGSIAAGWQSSIGAVQAGSFFAACQSLAMGGTVAETVSAAGMVGLGVAGAAAFTGGDDEKNGVDKEEVWDKFREVYKKVD</sequence>
<accession>A0A6A7C5W1</accession>
<dbReference type="PANTHER" id="PTHR16932:SF18">
    <property type="entry name" value="INTERFERON, ALPHA-INDUCIBLE PROTEIN 27-LIKE 2"/>
    <property type="match status" value="1"/>
</dbReference>
<comment type="subcellular location">
    <subcellularLocation>
        <location evidence="1">Membrane</location>
        <topology evidence="1">Multi-pass membrane protein</topology>
    </subcellularLocation>
</comment>
<dbReference type="InterPro" id="IPR038213">
    <property type="entry name" value="IFI6/IFI27-like_sf"/>
</dbReference>
<dbReference type="OrthoDB" id="440424at2759"/>
<dbReference type="AlphaFoldDB" id="A0A6A7C5W1"/>
<name>A0A6A7C5W1_9PEZI</name>
<dbReference type="GO" id="GO:0016020">
    <property type="term" value="C:membrane"/>
    <property type="evidence" value="ECO:0007669"/>
    <property type="project" value="UniProtKB-SubCell"/>
</dbReference>
<protein>
    <submittedName>
        <fullName evidence="6">Uncharacterized protein</fullName>
    </submittedName>
</protein>
<proteinExistence type="inferred from homology"/>
<evidence type="ECO:0000256" key="5">
    <source>
        <dbReference type="ARBA" id="ARBA00023136"/>
    </source>
</evidence>
<evidence type="ECO:0000256" key="1">
    <source>
        <dbReference type="ARBA" id="ARBA00004141"/>
    </source>
</evidence>
<keyword evidence="4" id="KW-1133">Transmembrane helix</keyword>
<evidence type="ECO:0000256" key="4">
    <source>
        <dbReference type="ARBA" id="ARBA00022989"/>
    </source>
</evidence>